<evidence type="ECO:0000256" key="4">
    <source>
        <dbReference type="SAM" id="Phobius"/>
    </source>
</evidence>
<dbReference type="InterPro" id="IPR036291">
    <property type="entry name" value="NAD(P)-bd_dom_sf"/>
</dbReference>
<dbReference type="SMART" id="SM00822">
    <property type="entry name" value="PKS_KR"/>
    <property type="match status" value="1"/>
</dbReference>
<keyword evidence="7" id="KW-1185">Reference proteome</keyword>
<evidence type="ECO:0000256" key="3">
    <source>
        <dbReference type="RuleBase" id="RU000363"/>
    </source>
</evidence>
<sequence length="257" mass="28339">MVRPTPNDGCVWITGASSGIGRALAERMARAGWTVAISARRGEELEAIARNHGGRMHSYPLDVTDREAVRETVGRIEAEQGGIALAVLNAGTHQPMRAKDFSAETVRKLIDLNVLSVAECLEALLPGMRQRGRGRIAVVASVAGYRGLPSASAYGASKAALINMAESLRPELEEEGIVLQLVNPGFVRTPLTDRNRFRMPMLMDVNDAAEALYKGLRSGRFEIVFPRLFCWFMKLFRAMPYVFALPLMRRMIPRGKV</sequence>
<reference evidence="6 7" key="1">
    <citation type="submission" date="2018-07" db="EMBL/GenBank/DDBJ databases">
        <title>Venubactetium sediminum gen. nov., sp. nov., isolated from a marine solar saltern.</title>
        <authorList>
            <person name="Wang S."/>
        </authorList>
    </citation>
    <scope>NUCLEOTIDE SEQUENCE [LARGE SCALE GENOMIC DNA]</scope>
    <source>
        <strain evidence="6 7">WD2A32</strain>
    </source>
</reference>
<name>A0A369TEM6_9PROT</name>
<evidence type="ECO:0000313" key="7">
    <source>
        <dbReference type="Proteomes" id="UP000253941"/>
    </source>
</evidence>
<protein>
    <submittedName>
        <fullName evidence="6">SDR family NAD(P)-dependent oxidoreductase</fullName>
    </submittedName>
</protein>
<dbReference type="RefSeq" id="WP_114582638.1">
    <property type="nucleotide sequence ID" value="NZ_QPMH01000012.1"/>
</dbReference>
<dbReference type="Proteomes" id="UP000253941">
    <property type="component" value="Unassembled WGS sequence"/>
</dbReference>
<dbReference type="PANTHER" id="PTHR44196">
    <property type="entry name" value="DEHYDROGENASE/REDUCTASE SDR FAMILY MEMBER 7B"/>
    <property type="match status" value="1"/>
</dbReference>
<evidence type="ECO:0000256" key="1">
    <source>
        <dbReference type="ARBA" id="ARBA00006484"/>
    </source>
</evidence>
<evidence type="ECO:0000256" key="2">
    <source>
        <dbReference type="ARBA" id="ARBA00023002"/>
    </source>
</evidence>
<comment type="similarity">
    <text evidence="1 3">Belongs to the short-chain dehydrogenases/reductases (SDR) family.</text>
</comment>
<dbReference type="PROSITE" id="PS00061">
    <property type="entry name" value="ADH_SHORT"/>
    <property type="match status" value="1"/>
</dbReference>
<dbReference type="Gene3D" id="3.40.50.720">
    <property type="entry name" value="NAD(P)-binding Rossmann-like Domain"/>
    <property type="match status" value="1"/>
</dbReference>
<dbReference type="InterPro" id="IPR057326">
    <property type="entry name" value="KR_dom"/>
</dbReference>
<keyword evidence="4" id="KW-0472">Membrane</keyword>
<dbReference type="PRINTS" id="PR00080">
    <property type="entry name" value="SDRFAMILY"/>
</dbReference>
<evidence type="ECO:0000313" key="6">
    <source>
        <dbReference type="EMBL" id="RDD61386.1"/>
    </source>
</evidence>
<keyword evidence="2" id="KW-0560">Oxidoreductase</keyword>
<organism evidence="6 7">
    <name type="scientific">Ferruginivarius sediminum</name>
    <dbReference type="NCBI Taxonomy" id="2661937"/>
    <lineage>
        <taxon>Bacteria</taxon>
        <taxon>Pseudomonadati</taxon>
        <taxon>Pseudomonadota</taxon>
        <taxon>Alphaproteobacteria</taxon>
        <taxon>Rhodospirillales</taxon>
        <taxon>Rhodospirillaceae</taxon>
        <taxon>Ferruginivarius</taxon>
    </lineage>
</organism>
<dbReference type="PANTHER" id="PTHR44196:SF1">
    <property type="entry name" value="DEHYDROGENASE_REDUCTASE SDR FAMILY MEMBER 7B"/>
    <property type="match status" value="1"/>
</dbReference>
<gene>
    <name evidence="6" type="ORF">DRB17_12965</name>
</gene>
<dbReference type="InterPro" id="IPR002347">
    <property type="entry name" value="SDR_fam"/>
</dbReference>
<dbReference type="EMBL" id="QPMH01000012">
    <property type="protein sequence ID" value="RDD61386.1"/>
    <property type="molecule type" value="Genomic_DNA"/>
</dbReference>
<comment type="caution">
    <text evidence="6">The sequence shown here is derived from an EMBL/GenBank/DDBJ whole genome shotgun (WGS) entry which is preliminary data.</text>
</comment>
<keyword evidence="4" id="KW-0812">Transmembrane</keyword>
<accession>A0A369TEM6</accession>
<proteinExistence type="inferred from homology"/>
<dbReference type="GO" id="GO:0016491">
    <property type="term" value="F:oxidoreductase activity"/>
    <property type="evidence" value="ECO:0007669"/>
    <property type="project" value="UniProtKB-KW"/>
</dbReference>
<dbReference type="Pfam" id="PF00106">
    <property type="entry name" value="adh_short"/>
    <property type="match status" value="1"/>
</dbReference>
<keyword evidence="4" id="KW-1133">Transmembrane helix</keyword>
<feature type="transmembrane region" description="Helical" evidence="4">
    <location>
        <begin position="231"/>
        <end position="248"/>
    </location>
</feature>
<dbReference type="GO" id="GO:0016020">
    <property type="term" value="C:membrane"/>
    <property type="evidence" value="ECO:0007669"/>
    <property type="project" value="TreeGrafter"/>
</dbReference>
<evidence type="ECO:0000259" key="5">
    <source>
        <dbReference type="SMART" id="SM00822"/>
    </source>
</evidence>
<feature type="domain" description="Ketoreductase" evidence="5">
    <location>
        <begin position="9"/>
        <end position="185"/>
    </location>
</feature>
<dbReference type="SUPFAM" id="SSF51735">
    <property type="entry name" value="NAD(P)-binding Rossmann-fold domains"/>
    <property type="match status" value="1"/>
</dbReference>
<dbReference type="PRINTS" id="PR00081">
    <property type="entry name" value="GDHRDH"/>
</dbReference>
<dbReference type="AlphaFoldDB" id="A0A369TEM6"/>
<dbReference type="InterPro" id="IPR020904">
    <property type="entry name" value="Sc_DH/Rdtase_CS"/>
</dbReference>